<dbReference type="Proteomes" id="UP000003163">
    <property type="component" value="Unassembled WGS sequence"/>
</dbReference>
<comment type="caution">
    <text evidence="2">The sequence shown here is derived from an EMBL/GenBank/DDBJ whole genome shotgun (WGS) entry which is preliminary data.</text>
</comment>
<gene>
    <name evidence="2" type="ORF">EDEG_03796</name>
</gene>
<reference evidence="3" key="2">
    <citation type="submission" date="2015-07" db="EMBL/GenBank/DDBJ databases">
        <title>Contrasting host-pathogen interactions and genome evolution in two generalist and specialist microsporidian pathogens of mosquitoes.</title>
        <authorList>
            <consortium name="The Broad Institute Genomics Platform"/>
            <consortium name="The Broad Institute Genome Sequencing Center for Infectious Disease"/>
            <person name="Cuomo C.A."/>
            <person name="Sanscrainte N.D."/>
            <person name="Goldberg J.M."/>
            <person name="Heiman D."/>
            <person name="Young S."/>
            <person name="Zeng Q."/>
            <person name="Becnel J.J."/>
            <person name="Birren B.W."/>
        </authorList>
    </citation>
    <scope>NUCLEOTIDE SEQUENCE [LARGE SCALE GENOMIC DNA]</scope>
    <source>
        <strain evidence="3">USNM 41457</strain>
    </source>
</reference>
<dbReference type="VEuPathDB" id="MicrosporidiaDB:EDEG_03796"/>
<dbReference type="EMBL" id="AFBI03000124">
    <property type="protein sequence ID" value="EJW01664.1"/>
    <property type="molecule type" value="Genomic_DNA"/>
</dbReference>
<dbReference type="InParanoid" id="J9D260"/>
<keyword evidence="3" id="KW-1185">Reference proteome</keyword>
<name>J9D260_EDHAE</name>
<feature type="region of interest" description="Disordered" evidence="1">
    <location>
        <begin position="69"/>
        <end position="117"/>
    </location>
</feature>
<feature type="compositionally biased region" description="Basic residues" evidence="1">
    <location>
        <begin position="86"/>
        <end position="98"/>
    </location>
</feature>
<accession>J9D260</accession>
<reference evidence="2 3" key="1">
    <citation type="submission" date="2011-08" db="EMBL/GenBank/DDBJ databases">
        <authorList>
            <person name="Liu Z.J."/>
            <person name="Shi F.L."/>
            <person name="Lu J.Q."/>
            <person name="Li M."/>
            <person name="Wang Z.L."/>
        </authorList>
    </citation>
    <scope>NUCLEOTIDE SEQUENCE [LARGE SCALE GENOMIC DNA]</scope>
    <source>
        <strain evidence="2 3">USNM 41457</strain>
    </source>
</reference>
<sequence length="117" mass="14142">MSNKPSCLYFFKKIFFIYDEFIHAVLRPSRWKHHSKCAQISKIHALVSQKLFPRNRGTQSKTISNLEIRRRQKKRKIVNYKEKDHKTPKKNRLKKKRTQNTNERTTGTRCSNKLKRI</sequence>
<evidence type="ECO:0000313" key="2">
    <source>
        <dbReference type="EMBL" id="EJW01664.1"/>
    </source>
</evidence>
<dbReference type="AlphaFoldDB" id="J9D260"/>
<proteinExistence type="predicted"/>
<dbReference type="HOGENOM" id="CLU_2084819_0_0_1"/>
<protein>
    <submittedName>
        <fullName evidence="2">Uncharacterized protein</fullName>
    </submittedName>
</protein>
<evidence type="ECO:0000313" key="3">
    <source>
        <dbReference type="Proteomes" id="UP000003163"/>
    </source>
</evidence>
<evidence type="ECO:0000256" key="1">
    <source>
        <dbReference type="SAM" id="MobiDB-lite"/>
    </source>
</evidence>
<organism evidence="2 3">
    <name type="scientific">Edhazardia aedis (strain USNM 41457)</name>
    <name type="common">Microsporidian parasite</name>
    <dbReference type="NCBI Taxonomy" id="1003232"/>
    <lineage>
        <taxon>Eukaryota</taxon>
        <taxon>Fungi</taxon>
        <taxon>Fungi incertae sedis</taxon>
        <taxon>Microsporidia</taxon>
        <taxon>Edhazardia</taxon>
    </lineage>
</organism>